<dbReference type="AlphaFoldDB" id="A0A856M5F5"/>
<dbReference type="Proteomes" id="UP000318138">
    <property type="component" value="Plasmid unnamed1"/>
</dbReference>
<gene>
    <name evidence="1" type="ORF">FLK61_00270</name>
</gene>
<protein>
    <submittedName>
        <fullName evidence="1">Uncharacterized protein</fullName>
    </submittedName>
</protein>
<keyword evidence="2" id="KW-1185">Reference proteome</keyword>
<proteinExistence type="predicted"/>
<evidence type="ECO:0000313" key="2">
    <source>
        <dbReference type="Proteomes" id="UP000318138"/>
    </source>
</evidence>
<keyword evidence="1" id="KW-0614">Plasmid</keyword>
<dbReference type="RefSeq" id="WP_013603253.1">
    <property type="nucleotide sequence ID" value="NZ_CP041370.1"/>
</dbReference>
<sequence length="64" mass="7554">MTKNKLLNALTLFKTSAREISDLWDESDDVTFNKLNEGFPFDQDFCEVVEKIENWLITQQELLK</sequence>
<geneLocation type="plasmid" evidence="1 2">
    <name>unnamed1</name>
</geneLocation>
<name>A0A856M5F5_9BACI</name>
<organism evidence="1 2">
    <name type="scientific">Paenalkalicoccus suaedae</name>
    <dbReference type="NCBI Taxonomy" id="2592382"/>
    <lineage>
        <taxon>Bacteria</taxon>
        <taxon>Bacillati</taxon>
        <taxon>Bacillota</taxon>
        <taxon>Bacilli</taxon>
        <taxon>Bacillales</taxon>
        <taxon>Bacillaceae</taxon>
        <taxon>Paenalkalicoccus</taxon>
    </lineage>
</organism>
<dbReference type="EMBL" id="CP041370">
    <property type="protein sequence ID" value="QDK92285.1"/>
    <property type="molecule type" value="Genomic_DNA"/>
</dbReference>
<reference evidence="1 2" key="1">
    <citation type="submission" date="2019-07" db="EMBL/GenBank/DDBJ databases">
        <title>Bacillus alkalisoli sp. nov. isolated from saline soil.</title>
        <authorList>
            <person name="Sun J.-Q."/>
            <person name="Xu L."/>
        </authorList>
    </citation>
    <scope>NUCLEOTIDE SEQUENCE [LARGE SCALE GENOMIC DNA]</scope>
    <source>
        <strain evidence="1 2">M4U3P1</strain>
        <plasmid evidence="1 2">unnamed1</plasmid>
    </source>
</reference>
<evidence type="ECO:0000313" key="1">
    <source>
        <dbReference type="EMBL" id="QDK92285.1"/>
    </source>
</evidence>
<accession>A0A856M5F5</accession>
<dbReference type="GeneID" id="39574284"/>
<dbReference type="KEGG" id="psua:FLK61_00270"/>